<accession>A0A0D2FNS9</accession>
<dbReference type="Proteomes" id="UP000053617">
    <property type="component" value="Unassembled WGS sequence"/>
</dbReference>
<dbReference type="VEuPathDB" id="FungiDB:Z518_07295"/>
<keyword evidence="3" id="KW-1185">Reference proteome</keyword>
<proteinExistence type="predicted"/>
<protein>
    <recommendedName>
        <fullName evidence="1">SRR1-like domain-containing protein</fullName>
    </recommendedName>
</protein>
<evidence type="ECO:0000313" key="3">
    <source>
        <dbReference type="Proteomes" id="UP000053617"/>
    </source>
</evidence>
<feature type="domain" description="SRR1-like" evidence="1">
    <location>
        <begin position="179"/>
        <end position="321"/>
    </location>
</feature>
<dbReference type="RefSeq" id="XP_013270878.1">
    <property type="nucleotide sequence ID" value="XM_013415424.1"/>
</dbReference>
<dbReference type="GeneID" id="25295366"/>
<sequence>MDFEAHVYCGDHHRSLQGRGLDTTTRATEVSSHIRSLYDAGVPLYSKEIIRDVGEQLRSGSQIISVRGLNGIAVDVNIETGQVFDAGDPDWDFVVGAPFIQYLSIQWLTSNALGYIPRLAYCNLRIFHYLKKRYRSTKEIVSTIPHQSRKQVEEYFVTNKRAWETSEQRRQLQSIISMKTLCHVNKIIAFACGPMAFSDQAPWAIRSAYQHALVITLRDILSELQGHPIGCYAQDPGYTDIDRDVLENSAITILDDPQGFLEVDDSTVVLSFGADIPVRQIIADIARPAMMIWDRSEFFEDELTKSFGTDPDSSRVTKMIRTFYEEIGFPGDLEAFRHVSIYVRHGP</sequence>
<dbReference type="Pfam" id="PF07985">
    <property type="entry name" value="SRR1"/>
    <property type="match status" value="1"/>
</dbReference>
<dbReference type="InterPro" id="IPR012942">
    <property type="entry name" value="SRR1-like"/>
</dbReference>
<organism evidence="2 3">
    <name type="scientific">Rhinocladiella mackenziei CBS 650.93</name>
    <dbReference type="NCBI Taxonomy" id="1442369"/>
    <lineage>
        <taxon>Eukaryota</taxon>
        <taxon>Fungi</taxon>
        <taxon>Dikarya</taxon>
        <taxon>Ascomycota</taxon>
        <taxon>Pezizomycotina</taxon>
        <taxon>Eurotiomycetes</taxon>
        <taxon>Chaetothyriomycetidae</taxon>
        <taxon>Chaetothyriales</taxon>
        <taxon>Herpotrichiellaceae</taxon>
        <taxon>Rhinocladiella</taxon>
    </lineage>
</organism>
<dbReference type="PANTHER" id="PTHR42080:SF3">
    <property type="entry name" value="SRR1-LIKE DOMAIN-CONTAINING PROTEIN"/>
    <property type="match status" value="1"/>
</dbReference>
<evidence type="ECO:0000313" key="2">
    <source>
        <dbReference type="EMBL" id="KIX03742.1"/>
    </source>
</evidence>
<reference evidence="2 3" key="1">
    <citation type="submission" date="2015-01" db="EMBL/GenBank/DDBJ databases">
        <title>The Genome Sequence of Rhinocladiella mackenzie CBS 650.93.</title>
        <authorList>
            <consortium name="The Broad Institute Genomics Platform"/>
            <person name="Cuomo C."/>
            <person name="de Hoog S."/>
            <person name="Gorbushina A."/>
            <person name="Stielow B."/>
            <person name="Teixiera M."/>
            <person name="Abouelleil A."/>
            <person name="Chapman S.B."/>
            <person name="Priest M."/>
            <person name="Young S.K."/>
            <person name="Wortman J."/>
            <person name="Nusbaum C."/>
            <person name="Birren B."/>
        </authorList>
    </citation>
    <scope>NUCLEOTIDE SEQUENCE [LARGE SCALE GENOMIC DNA]</scope>
    <source>
        <strain evidence="2 3">CBS 650.93</strain>
    </source>
</reference>
<dbReference type="EMBL" id="KN847479">
    <property type="protein sequence ID" value="KIX03742.1"/>
    <property type="molecule type" value="Genomic_DNA"/>
</dbReference>
<dbReference type="PANTHER" id="PTHR42080">
    <property type="entry name" value="SRR1 DOMAIN-CONTAINING PROTEIN"/>
    <property type="match status" value="1"/>
</dbReference>
<dbReference type="OrthoDB" id="5230585at2759"/>
<gene>
    <name evidence="2" type="ORF">Z518_07295</name>
</gene>
<dbReference type="AlphaFoldDB" id="A0A0D2FNS9"/>
<evidence type="ECO:0000259" key="1">
    <source>
        <dbReference type="Pfam" id="PF07985"/>
    </source>
</evidence>
<dbReference type="HOGENOM" id="CLU_032332_0_0_1"/>
<name>A0A0D2FNS9_9EURO</name>